<evidence type="ECO:0000256" key="2">
    <source>
        <dbReference type="ARBA" id="ARBA00023002"/>
    </source>
</evidence>
<sequence>MRLISYHEHGSPDVLRVEDVPAPAPGPGRLLLRTEAVGVNFVETQLRGDTAPFPSPLPGRPGGDVVGRVEALGPDTDGPVPGTRVVAFGVPAAYADQVVVEAERALVVPEDIDAATATALGSSGQTAWSVLDAARIAEGDTVLVHAAAGAVGHLVTQLAKLRGAGRVIGTVGSPAKADFVRAHGADDVVDYRQPGWADEVRRLTGGRGVDVVLDSVEGAVFKDGLKLLRPYGRLVYYGFAGSGGKVAQVAMTELFGLTYVVGVSLDAWTKADPARVAEARADLVRLVAAGALRVAVHTTLPLTRAAEAHRVIESRSQLGRVVLVP</sequence>
<dbReference type="Pfam" id="PF08240">
    <property type="entry name" value="ADH_N"/>
    <property type="match status" value="1"/>
</dbReference>
<proteinExistence type="predicted"/>
<dbReference type="EMBL" id="MF437311">
    <property type="protein sequence ID" value="AWM72925.1"/>
    <property type="molecule type" value="Genomic_DNA"/>
</dbReference>
<dbReference type="PANTHER" id="PTHR48106">
    <property type="entry name" value="QUINONE OXIDOREDUCTASE PIG3-RELATED"/>
    <property type="match status" value="1"/>
</dbReference>
<dbReference type="SUPFAM" id="SSF50129">
    <property type="entry name" value="GroES-like"/>
    <property type="match status" value="1"/>
</dbReference>
<dbReference type="PANTHER" id="PTHR48106:SF13">
    <property type="entry name" value="QUINONE OXIDOREDUCTASE-RELATED"/>
    <property type="match status" value="1"/>
</dbReference>
<dbReference type="InterPro" id="IPR020843">
    <property type="entry name" value="ER"/>
</dbReference>
<dbReference type="Gene3D" id="3.90.180.10">
    <property type="entry name" value="Medium-chain alcohol dehydrogenases, catalytic domain"/>
    <property type="match status" value="1"/>
</dbReference>
<dbReference type="InterPro" id="IPR013154">
    <property type="entry name" value="ADH-like_N"/>
</dbReference>
<keyword evidence="2" id="KW-0560">Oxidoreductase</keyword>
<dbReference type="Pfam" id="PF00107">
    <property type="entry name" value="ADH_zinc_N"/>
    <property type="match status" value="1"/>
</dbReference>
<dbReference type="AlphaFoldDB" id="A0A2U8T8P6"/>
<dbReference type="InterPro" id="IPR036291">
    <property type="entry name" value="NAD(P)-bd_dom_sf"/>
</dbReference>
<protein>
    <submittedName>
        <fullName evidence="4">Putative NADPH:quinone oxidoreductase</fullName>
    </submittedName>
</protein>
<feature type="domain" description="Enoyl reductase (ER)" evidence="3">
    <location>
        <begin position="10"/>
        <end position="323"/>
    </location>
</feature>
<dbReference type="RefSeq" id="WP_194275610.1">
    <property type="nucleotide sequence ID" value="NZ_CP043317.1"/>
</dbReference>
<evidence type="ECO:0000313" key="4">
    <source>
        <dbReference type="EMBL" id="AWM72925.1"/>
    </source>
</evidence>
<organism evidence="4">
    <name type="scientific">Streptomyces olivaceus</name>
    <dbReference type="NCBI Taxonomy" id="47716"/>
    <lineage>
        <taxon>Bacteria</taxon>
        <taxon>Bacillati</taxon>
        <taxon>Actinomycetota</taxon>
        <taxon>Actinomycetes</taxon>
        <taxon>Kitasatosporales</taxon>
        <taxon>Streptomycetaceae</taxon>
        <taxon>Streptomyces</taxon>
    </lineage>
</organism>
<name>A0A2U8T8P6_STROV</name>
<dbReference type="Gene3D" id="3.40.50.720">
    <property type="entry name" value="NAD(P)-binding Rossmann-like Domain"/>
    <property type="match status" value="1"/>
</dbReference>
<dbReference type="SMART" id="SM00829">
    <property type="entry name" value="PKS_ER"/>
    <property type="match status" value="1"/>
</dbReference>
<dbReference type="GO" id="GO:0005829">
    <property type="term" value="C:cytosol"/>
    <property type="evidence" value="ECO:0007669"/>
    <property type="project" value="TreeGrafter"/>
</dbReference>
<dbReference type="InterPro" id="IPR013149">
    <property type="entry name" value="ADH-like_C"/>
</dbReference>
<keyword evidence="1" id="KW-0521">NADP</keyword>
<evidence type="ECO:0000256" key="1">
    <source>
        <dbReference type="ARBA" id="ARBA00022857"/>
    </source>
</evidence>
<dbReference type="InterPro" id="IPR011032">
    <property type="entry name" value="GroES-like_sf"/>
</dbReference>
<dbReference type="SUPFAM" id="SSF51735">
    <property type="entry name" value="NAD(P)-binding Rossmann-fold domains"/>
    <property type="match status" value="1"/>
</dbReference>
<evidence type="ECO:0000259" key="3">
    <source>
        <dbReference type="SMART" id="SM00829"/>
    </source>
</evidence>
<dbReference type="GeneID" id="69760314"/>
<accession>A0A2U8T8P6</accession>
<dbReference type="GO" id="GO:0035925">
    <property type="term" value="F:mRNA 3'-UTR AU-rich region binding"/>
    <property type="evidence" value="ECO:0007669"/>
    <property type="project" value="TreeGrafter"/>
</dbReference>
<reference evidence="4" key="1">
    <citation type="submission" date="2017-07" db="EMBL/GenBank/DDBJ databases">
        <title>A Single Gene Cluster Codes for Two Anthracene Scaffolds from Deep Sea-Derived Streptomyces olivaceus SCSIO T05.</title>
        <authorList>
            <person name="Zhang C."/>
            <person name="Sun C."/>
            <person name="Huang H."/>
            <person name="Gui C."/>
            <person name="Wang L."/>
            <person name="Li Q."/>
            <person name="Ju J."/>
        </authorList>
    </citation>
    <scope>NUCLEOTIDE SEQUENCE</scope>
    <source>
        <strain evidence="4">SCSIO T05</strain>
    </source>
</reference>
<dbReference type="GO" id="GO:0070402">
    <property type="term" value="F:NADPH binding"/>
    <property type="evidence" value="ECO:0007669"/>
    <property type="project" value="TreeGrafter"/>
</dbReference>
<dbReference type="GO" id="GO:0003960">
    <property type="term" value="F:quinone reductase (NADPH) activity"/>
    <property type="evidence" value="ECO:0007669"/>
    <property type="project" value="TreeGrafter"/>
</dbReference>